<gene>
    <name evidence="3" type="ORF">NPA09_02120</name>
</gene>
<name>A0ABY5J0A6_9BACT</name>
<dbReference type="InterPro" id="IPR007326">
    <property type="entry name" value="Lipoprotein-assoc_dom"/>
</dbReference>
<evidence type="ECO:0000256" key="1">
    <source>
        <dbReference type="SAM" id="Phobius"/>
    </source>
</evidence>
<keyword evidence="3" id="KW-0449">Lipoprotein</keyword>
<accession>A0ABY5J0A6</accession>
<feature type="domain" description="Lipoprotein-associated type-17" evidence="2">
    <location>
        <begin position="698"/>
        <end position="783"/>
    </location>
</feature>
<dbReference type="Pfam" id="PF04200">
    <property type="entry name" value="Lipoprotein_17"/>
    <property type="match status" value="4"/>
</dbReference>
<sequence>MKNNEHLNNNQEKVPYIVPETPQASGYTQQIPTQVMPQYPPFHQAPKASKTKKIVSSVLALGIPVVVTTAIVAAYLAINNKESRANKKQMQGIIDNLRLDVKNKDNIKLLDVVDQDLSISGNVPNGFETRYGITGIDAKSNDLITSLYLVAKDGTTLEKEIRISGFKRLDLDNQNAKSVLSAVESLRGNINAIKSKNDGKLVTRNNNNTLVSEYVYNNHGAIESDTELPLLEIEKNTQTNINLIQKPHYNPVTKEVDQLQVIATITSGDYSSEVSFIIDGFLSQTKKDRTLLDELFANFNTIYHTKNYAHKTAQEVMGNEYLEINKIFTDINFNIETIKINNPQLELEIKELSINGDNALNVIIDAKLNNATKQLRFKVDGFSSLVKFNLNELQEFAKLLTSPVSTRYHKNKLPSGYKYQNVSDLFNDLDWHLESELKDKNITIQIKSENNLLETGEKIISLVLSKNAATFNVQINVNNFKTGAQYAEYVFSEFFKQIPGTLYTTTNTDKTPDEITYDLDSLEKDTAMNFKNLASRYQLNLRVTAQNSDGHLAENGYKQVTLEAEIDGKTKTKQVIVEGFLTKAQADKLTFPRVYTEISDQEQLTINHKDKATNDPRSAYTNFDDFANDVQINFTALKSKYKGVVFKNFMTLMDNDGIRTVSFNVTLGSETKNKIIKIGGFLNNATALNNKIKEIKQTIKDTYTTNNYSDKLPQEAESLYTDIASLDNDLGANLASIAANNGVTISIKNKKPNNEGGTLVVYLTLTLEGKDYDEFFIIDGFTTPEARTSLELEAALNKFAESYITLNHKNQLPSQVNYANSNDLTNDLGIDLSTLIPGITLNLNNIHADDNDDTLGVKKVFITLNKDGISKAHTITINGFSTNNQDQIKKIEEFINNLKKEYTTLTHKNDHVSQVNYRSKLDLANDTGLDLIAKEQETGLLITIKSQTPTEQNLKEIILEVKSQLIPELARTTKISIQGYLDTTKFEENVLQEYISNFTTPFETQSYPTTFPGDLLPPYDQTKIKAMGGAKLYTDLVKVNDKYANEFNNRKLTFNYDASTKDINDNKTGTKTLHFVASYGSSKKSFTITFSGFYSENHPLYLLDKELTDFLNNQLNALLQNNGQITDNRYWANIPSAVNKSDVIFRNKNGSYIDPKFSITEYSIVPYDDELKLLVNAKVKITKDGHSLTKNKQIWINSGDPQKVIDNIFNNSDFGYVKLTRGYPLSGRNVQKHHKYGYNINYRTAWAKSFTASLTNGEENNLNVNYIKQPKIPVNIKVEFELARQENVKYYFYSYETQNFTHPDIHVKGFDEFITTLFPFQGAYISVNNDNTIKTKMHAKKFINLYRVDNLDLHGYIIDNSIPHPNGIDTYNLLYSPFWRDSNKDYKYDAFFFEPTVWINVKYTFLGKTYYKSIHSARPVIGINRNKGVFTNDKNNIYLDHYFVLSKAKAIKRQDGRA</sequence>
<evidence type="ECO:0000313" key="4">
    <source>
        <dbReference type="Proteomes" id="UP001059576"/>
    </source>
</evidence>
<dbReference type="EMBL" id="CP101808">
    <property type="protein sequence ID" value="UUD36688.1"/>
    <property type="molecule type" value="Genomic_DNA"/>
</dbReference>
<keyword evidence="1" id="KW-0812">Transmembrane</keyword>
<keyword evidence="1" id="KW-0472">Membrane</keyword>
<feature type="domain" description="Lipoprotein-associated type-17" evidence="2">
    <location>
        <begin position="1045"/>
        <end position="1094"/>
    </location>
</feature>
<organism evidence="3 4">
    <name type="scientific">Mycoplasmopsis equigenitalium</name>
    <dbReference type="NCBI Taxonomy" id="114883"/>
    <lineage>
        <taxon>Bacteria</taxon>
        <taxon>Bacillati</taxon>
        <taxon>Mycoplasmatota</taxon>
        <taxon>Mycoplasmoidales</taxon>
        <taxon>Metamycoplasmataceae</taxon>
        <taxon>Mycoplasmopsis</taxon>
    </lineage>
</organism>
<dbReference type="RefSeq" id="WP_129721640.1">
    <property type="nucleotide sequence ID" value="NZ_CP101808.1"/>
</dbReference>
<evidence type="ECO:0000313" key="3">
    <source>
        <dbReference type="EMBL" id="UUD36688.1"/>
    </source>
</evidence>
<protein>
    <submittedName>
        <fullName evidence="3">Lipoprotein 17-related variable surface protein</fullName>
    </submittedName>
</protein>
<evidence type="ECO:0000259" key="2">
    <source>
        <dbReference type="Pfam" id="PF04200"/>
    </source>
</evidence>
<keyword evidence="1" id="KW-1133">Transmembrane helix</keyword>
<feature type="domain" description="Lipoprotein-associated type-17" evidence="2">
    <location>
        <begin position="805"/>
        <end position="882"/>
    </location>
</feature>
<dbReference type="Proteomes" id="UP001059576">
    <property type="component" value="Chromosome"/>
</dbReference>
<feature type="transmembrane region" description="Helical" evidence="1">
    <location>
        <begin position="54"/>
        <end position="78"/>
    </location>
</feature>
<feature type="domain" description="Lipoprotein-associated type-17" evidence="2">
    <location>
        <begin position="1134"/>
        <end position="1194"/>
    </location>
</feature>
<keyword evidence="4" id="KW-1185">Reference proteome</keyword>
<proteinExistence type="predicted"/>
<reference evidence="3" key="1">
    <citation type="submission" date="2022-07" db="EMBL/GenBank/DDBJ databases">
        <title>Complete genome of Mycoplasma equigenitalium type strain T37.</title>
        <authorList>
            <person name="Spergser J."/>
        </authorList>
    </citation>
    <scope>NUCLEOTIDE SEQUENCE</scope>
    <source>
        <strain evidence="3">T37</strain>
    </source>
</reference>